<proteinExistence type="predicted"/>
<dbReference type="Proteomes" id="UP000000812">
    <property type="component" value="Plasmid pXF51"/>
</dbReference>
<dbReference type="Pfam" id="PF13708">
    <property type="entry name" value="DUF4942"/>
    <property type="match status" value="1"/>
</dbReference>
<protein>
    <recommendedName>
        <fullName evidence="1">DUF4942 domain-containing protein</fullName>
    </recommendedName>
</protein>
<accession>Q9PHF3</accession>
<name>Q9PHF3_XYLFA</name>
<sequence length="282" mass="33168">MQDNMELIKSVSIENMINQRNGVVEKINHILDLACEVKNMADHAHIGFPKIMIERVNKSHIRNIDISGINSKERENMSEEIINTVDKGAWEYLMKESGLRSFMDSKARQDWDNQIKEGYLKVPEFNFDNIKATFTTLHEARGEMFERGVIECFKNLSWDYKTNQPCKFGKRIIMYYLFNEKSRNGFCSQYPKYENANKVDDILRAFHIFDGKPELDHRNSFQQMVTKAREFDTDVTEIENEYVIIKWFNNGNGHINFKRLDLVDKMNAIIAKYYPNALPPKI</sequence>
<reference evidence="2 3" key="1">
    <citation type="journal article" date="2000" name="Nature">
        <title>The genome sequence of the plant pathogen Xylella fastidiosa.</title>
        <authorList>
            <person name="Simpson A.J."/>
            <person name="Reinach F.C."/>
            <person name="Arruda P."/>
            <person name="Abreu F.A."/>
            <person name="Acencio M."/>
            <person name="Alvarenga R."/>
            <person name="Alves L.M."/>
            <person name="Araya J.E."/>
            <person name="Baia G.S."/>
            <person name="Baptista C.S."/>
            <person name="Barros M.H."/>
            <person name="Bonaccorsi E.D."/>
            <person name="Bordin S."/>
            <person name="Bove J.M."/>
            <person name="Briones M.R."/>
            <person name="Bueno M.R."/>
            <person name="Camargo A.A."/>
            <person name="Camargo L.E."/>
            <person name="Carraro D.M."/>
            <person name="Carrer H."/>
            <person name="Colauto N.B."/>
            <person name="Colombo C."/>
            <person name="Costa F.F."/>
            <person name="Costa M.C."/>
            <person name="Costa-Neto C.M."/>
            <person name="Coutinho L.L."/>
            <person name="Cristofani M."/>
            <person name="Dias-Neto E."/>
            <person name="Docena C."/>
            <person name="El-Dorry H."/>
            <person name="Facincani A.P."/>
            <person name="Ferreira A.J."/>
            <person name="Ferreira V.C."/>
            <person name="Ferro J.A."/>
            <person name="Fraga J.S."/>
            <person name="Franca S.C."/>
            <person name="Franco M.C."/>
            <person name="Frohme M."/>
            <person name="Furlan L.R."/>
            <person name="Garnier M."/>
            <person name="Goldman G.H."/>
            <person name="Goldman M.H."/>
            <person name="Gomes S.L."/>
            <person name="Gruber A."/>
            <person name="Ho P.L."/>
            <person name="Hoheisel J.D."/>
            <person name="Junqueira M.L."/>
            <person name="Kemper E.L."/>
            <person name="Kitajima J.P."/>
            <person name="Krieger J.E."/>
            <person name="Kuramae E.E."/>
            <person name="Laigret F."/>
            <person name="Lambais M.R."/>
            <person name="Leite L.C."/>
            <person name="Lemos E.G."/>
            <person name="Lemos M.V."/>
            <person name="Lopes S.A."/>
            <person name="Lopes C.R."/>
            <person name="Machado J.A."/>
            <person name="Machado M.A."/>
            <person name="Madeira A.M."/>
            <person name="Madeira H.M."/>
            <person name="Marino C.L."/>
            <person name="Marques M.V."/>
            <person name="Martins E.A."/>
            <person name="Martins E.M."/>
            <person name="Matsukuma A.Y."/>
            <person name="Menck C.F."/>
            <person name="Miracca E.C."/>
            <person name="Miyaki C.Y."/>
            <person name="Monteriro-Vitorello C.B."/>
            <person name="Moon D.H."/>
            <person name="Nagai M.A."/>
            <person name="Nascimento A.L."/>
            <person name="Netto L.E."/>
            <person name="Nhani A.Jr."/>
            <person name="Nobrega F.G."/>
            <person name="Nunes L.R."/>
            <person name="Oliveira M.A."/>
            <person name="de Oliveira M.C."/>
            <person name="de Oliveira R.C."/>
            <person name="Palmieri D.A."/>
            <person name="Paris A."/>
            <person name="Peixoto B.R."/>
            <person name="Pereira G.A."/>
            <person name="Pereira H.A.Jr."/>
            <person name="Pesquero J.B."/>
            <person name="Quaggio R.B."/>
            <person name="Roberto P.G."/>
            <person name="Rodrigues V."/>
            <person name="de M Rosa A.J."/>
            <person name="de Rosa V.E.Jr."/>
            <person name="de Sa R.G."/>
            <person name="Santelli R.V."/>
            <person name="Sawasaki H.E."/>
            <person name="da Silva A.C."/>
            <person name="da Silva A.M."/>
            <person name="da Silva F.R."/>
            <person name="da Silva W.A.Jr."/>
            <person name="da Silveira J.F."/>
            <person name="Silvestri M.L."/>
            <person name="Siqueira W.J."/>
            <person name="de Souza A.A."/>
            <person name="de Souza A.P."/>
            <person name="Terenzi M.F."/>
            <person name="Truffi D."/>
            <person name="Tsai S.M."/>
            <person name="Tsuhako M.H."/>
            <person name="Vallada H."/>
            <person name="Van Sluys M.A."/>
            <person name="Verjovski-Almeida S."/>
            <person name="Vettore A.L."/>
            <person name="Zago M.A."/>
            <person name="Zatz M."/>
            <person name="Meidanis J."/>
            <person name="Setubal J.C."/>
        </authorList>
    </citation>
    <scope>NUCLEOTIDE SEQUENCE [LARGE SCALE GENOMIC DNA]</scope>
    <source>
        <strain evidence="3">9a5c</strain>
        <plasmid evidence="3">Plasmid pXF51</plasmid>
    </source>
</reference>
<evidence type="ECO:0000259" key="1">
    <source>
        <dbReference type="Pfam" id="PF13708"/>
    </source>
</evidence>
<dbReference type="PIR" id="F82867">
    <property type="entry name" value="F82867"/>
</dbReference>
<dbReference type="InterPro" id="IPR031339">
    <property type="entry name" value="DUF4942"/>
</dbReference>
<keyword evidence="2" id="KW-0614">Plasmid</keyword>
<evidence type="ECO:0000313" key="2">
    <source>
        <dbReference type="EMBL" id="AAF85623.1"/>
    </source>
</evidence>
<feature type="domain" description="DUF4942" evidence="1">
    <location>
        <begin position="83"/>
        <end position="275"/>
    </location>
</feature>
<dbReference type="HOGENOM" id="CLU_063205_0_0_6"/>
<geneLocation type="plasmid" evidence="2 3">
    <name>pXF51</name>
</geneLocation>
<gene>
    <name evidence="2" type="ordered locus">XF_a0055</name>
</gene>
<dbReference type="AlphaFoldDB" id="Q9PHF3"/>
<dbReference type="eggNOG" id="COG0827">
    <property type="taxonomic scope" value="Bacteria"/>
</dbReference>
<evidence type="ECO:0000313" key="3">
    <source>
        <dbReference type="Proteomes" id="UP000000812"/>
    </source>
</evidence>
<organism evidence="2 3">
    <name type="scientific">Xylella fastidiosa (strain 9a5c)</name>
    <dbReference type="NCBI Taxonomy" id="160492"/>
    <lineage>
        <taxon>Bacteria</taxon>
        <taxon>Pseudomonadati</taxon>
        <taxon>Pseudomonadota</taxon>
        <taxon>Gammaproteobacteria</taxon>
        <taxon>Lysobacterales</taxon>
        <taxon>Lysobacteraceae</taxon>
        <taxon>Xylella</taxon>
    </lineage>
</organism>
<dbReference type="EMBL" id="AE003851">
    <property type="protein sequence ID" value="AAF85623.1"/>
    <property type="molecule type" value="Genomic_DNA"/>
</dbReference>
<dbReference type="KEGG" id="xfa:XF_a0055"/>